<keyword evidence="3" id="KW-0695">RNA-directed DNA polymerase</keyword>
<evidence type="ECO:0000313" key="3">
    <source>
        <dbReference type="EMBL" id="PCE39938.1"/>
    </source>
</evidence>
<organism evidence="3 4">
    <name type="scientific">Rhizorhabdus dicambivorans</name>
    <dbReference type="NCBI Taxonomy" id="1850238"/>
    <lineage>
        <taxon>Bacteria</taxon>
        <taxon>Pseudomonadati</taxon>
        <taxon>Pseudomonadota</taxon>
        <taxon>Alphaproteobacteria</taxon>
        <taxon>Sphingomonadales</taxon>
        <taxon>Sphingomonadaceae</taxon>
        <taxon>Rhizorhabdus</taxon>
    </lineage>
</organism>
<sequence>MQTAIILRRLETLPALSRAGKRVNGLHRLLRSSHLYERAYVKVSRNRGAATPGVDGQSFDGMTLERLANLARQVADGTYRPRPVRRVYIPKGNGKMRPLGIPTVDDRIVQEAARIVLAQIYDPVFSKHSHGFRTGRSCHTALEEIRNTWTGMKWLIEVDVRGFFDNIDHDILLRLLSKRIDDPRFIGLIERMLKAGVMDDWMFERTYSGTPQGGVISPLLANIYLHELDEFMEEMRVGFDQGKTRRANPAYTRLSRQIADYRAEIDALRAGGADDAEVRNLLKRIKAVTKERQACSSVDPMDPNFRRLRYCRYADDFLVGVIGSKADAKRIRAEIEAFLRDRLNLEVSPEKTRVSDASKGSPFLGFHVCAFTLRSAGSMAGRPKVGGGSRRVRRRPTRGNIKLWVPRSRVYGFCRRKKLGNLDLRNGRVRPQFLDSSVAEMVIAYNSELRGLANYYAIADGVKSSLNGLELVMFRSLLATIASRQRITRARAMANLKLGTDYGVKTMVRGELRVQMLWRLKHLNARPWQQSVVDNTTVGSRLALSTNDIITRLSARECESCGDVDGPFEAHHPNRLKDKRRGPMTAWKQSARRRVTVVLCRSCHVHLHGGRLTSGMESRVH</sequence>
<protein>
    <submittedName>
        <fullName evidence="3">Group II intron reverse transcriptase/maturase</fullName>
    </submittedName>
</protein>
<keyword evidence="3" id="KW-0548">Nucleotidyltransferase</keyword>
<gene>
    <name evidence="3" type="primary">ltrA</name>
    <name evidence="3" type="ORF">COO09_22685</name>
</gene>
<dbReference type="InterPro" id="IPR000477">
    <property type="entry name" value="RT_dom"/>
</dbReference>
<dbReference type="EMBL" id="NWUF01000039">
    <property type="protein sequence ID" value="PCE39938.1"/>
    <property type="molecule type" value="Genomic_DNA"/>
</dbReference>
<dbReference type="InterPro" id="IPR043502">
    <property type="entry name" value="DNA/RNA_pol_sf"/>
</dbReference>
<dbReference type="KEGG" id="rdi:CMV14_19680"/>
<dbReference type="InterPro" id="IPR030931">
    <property type="entry name" value="Group_II_RT_mat"/>
</dbReference>
<evidence type="ECO:0000256" key="1">
    <source>
        <dbReference type="ARBA" id="ARBA00034120"/>
    </source>
</evidence>
<dbReference type="PROSITE" id="PS50878">
    <property type="entry name" value="RT_POL"/>
    <property type="match status" value="1"/>
</dbReference>
<comment type="similarity">
    <text evidence="1">Belongs to the bacterial reverse transcriptase family.</text>
</comment>
<name>A0A2A4FR63_9SPHN</name>
<dbReference type="PANTHER" id="PTHR34047:SF8">
    <property type="entry name" value="PROTEIN YKFC"/>
    <property type="match status" value="1"/>
</dbReference>
<dbReference type="SUPFAM" id="SSF56672">
    <property type="entry name" value="DNA/RNA polymerases"/>
    <property type="match status" value="1"/>
</dbReference>
<dbReference type="PANTHER" id="PTHR34047">
    <property type="entry name" value="NUCLEAR INTRON MATURASE 1, MITOCHONDRIAL-RELATED"/>
    <property type="match status" value="1"/>
</dbReference>
<dbReference type="NCBIfam" id="TIGR04416">
    <property type="entry name" value="group_II_RT_mat"/>
    <property type="match status" value="1"/>
</dbReference>
<evidence type="ECO:0000259" key="2">
    <source>
        <dbReference type="PROSITE" id="PS50878"/>
    </source>
</evidence>
<dbReference type="CDD" id="cd01651">
    <property type="entry name" value="RT_G2_intron"/>
    <property type="match status" value="1"/>
</dbReference>
<dbReference type="InterPro" id="IPR024937">
    <property type="entry name" value="Domain_X"/>
</dbReference>
<dbReference type="Pfam" id="PF21368">
    <property type="entry name" value="AI2M-like_HNH"/>
    <property type="match status" value="1"/>
</dbReference>
<reference evidence="3 4" key="1">
    <citation type="submission" date="2017-09" db="EMBL/GenBank/DDBJ databases">
        <title>The Catabolism of 3,6-Dichlorosalicylic acid is Initiated by the Cytochrome P450 Monooxygenase DsmABC in Rhizorhabdus dicambivorans Ndbn-20.</title>
        <authorList>
            <person name="Na L."/>
        </authorList>
    </citation>
    <scope>NUCLEOTIDE SEQUENCE [LARGE SCALE GENOMIC DNA]</scope>
    <source>
        <strain evidence="3 4">Ndbn-20m</strain>
    </source>
</reference>
<dbReference type="Pfam" id="PF01348">
    <property type="entry name" value="Intron_maturas2"/>
    <property type="match status" value="1"/>
</dbReference>
<accession>A0A2A4FR63</accession>
<feature type="domain" description="Reverse transcriptase" evidence="2">
    <location>
        <begin position="70"/>
        <end position="368"/>
    </location>
</feature>
<evidence type="ECO:0000313" key="4">
    <source>
        <dbReference type="Proteomes" id="UP000218934"/>
    </source>
</evidence>
<dbReference type="GO" id="GO:0003964">
    <property type="term" value="F:RNA-directed DNA polymerase activity"/>
    <property type="evidence" value="ECO:0007669"/>
    <property type="project" value="UniProtKB-KW"/>
</dbReference>
<dbReference type="OrthoDB" id="9793236at2"/>
<comment type="caution">
    <text evidence="3">The sequence shown here is derived from an EMBL/GenBank/DDBJ whole genome shotgun (WGS) entry which is preliminary data.</text>
</comment>
<proteinExistence type="inferred from homology"/>
<dbReference type="GO" id="GO:0006397">
    <property type="term" value="P:mRNA processing"/>
    <property type="evidence" value="ECO:0007669"/>
    <property type="project" value="InterPro"/>
</dbReference>
<dbReference type="InterPro" id="IPR051083">
    <property type="entry name" value="GrpII_Intron_Splice-Mob/Def"/>
</dbReference>
<dbReference type="InterPro" id="IPR049030">
    <property type="entry name" value="AI2M-like_HNH"/>
</dbReference>
<dbReference type="AlphaFoldDB" id="A0A2A4FR63"/>
<dbReference type="KEGG" id="rdi:CMV14_24075"/>
<dbReference type="Pfam" id="PF00078">
    <property type="entry name" value="RVT_1"/>
    <property type="match status" value="2"/>
</dbReference>
<keyword evidence="4" id="KW-1185">Reference proteome</keyword>
<keyword evidence="3" id="KW-0808">Transferase</keyword>
<dbReference type="RefSeq" id="WP_066970370.1">
    <property type="nucleotide sequence ID" value="NZ_CP023449.1"/>
</dbReference>
<dbReference type="KEGG" id="rdi:CMV14_13165"/>
<dbReference type="Proteomes" id="UP000218934">
    <property type="component" value="Unassembled WGS sequence"/>
</dbReference>